<feature type="region of interest" description="Disordered" evidence="1">
    <location>
        <begin position="1"/>
        <end position="31"/>
    </location>
</feature>
<proteinExistence type="predicted"/>
<name>A0A9W8A666_9FUNG</name>
<keyword evidence="3" id="KW-1185">Reference proteome</keyword>
<feature type="compositionally biased region" description="Basic and acidic residues" evidence="1">
    <location>
        <begin position="19"/>
        <end position="31"/>
    </location>
</feature>
<comment type="caution">
    <text evidence="2">The sequence shown here is derived from an EMBL/GenBank/DDBJ whole genome shotgun (WGS) entry which is preliminary data.</text>
</comment>
<accession>A0A9W8A666</accession>
<dbReference type="EMBL" id="JANBPU010000019">
    <property type="protein sequence ID" value="KAJ1919973.1"/>
    <property type="molecule type" value="Genomic_DNA"/>
</dbReference>
<gene>
    <name evidence="2" type="ORF">H4219_001634</name>
</gene>
<dbReference type="OrthoDB" id="10654172at2759"/>
<reference evidence="2" key="1">
    <citation type="submission" date="2022-07" db="EMBL/GenBank/DDBJ databases">
        <title>Phylogenomic reconstructions and comparative analyses of Kickxellomycotina fungi.</title>
        <authorList>
            <person name="Reynolds N.K."/>
            <person name="Stajich J.E."/>
            <person name="Barry K."/>
            <person name="Grigoriev I.V."/>
            <person name="Crous P."/>
            <person name="Smith M.E."/>
        </authorList>
    </citation>
    <scope>NUCLEOTIDE SEQUENCE</scope>
    <source>
        <strain evidence="2">NBRC 100468</strain>
    </source>
</reference>
<organism evidence="2 3">
    <name type="scientific">Mycoemilia scoparia</name>
    <dbReference type="NCBI Taxonomy" id="417184"/>
    <lineage>
        <taxon>Eukaryota</taxon>
        <taxon>Fungi</taxon>
        <taxon>Fungi incertae sedis</taxon>
        <taxon>Zoopagomycota</taxon>
        <taxon>Kickxellomycotina</taxon>
        <taxon>Kickxellomycetes</taxon>
        <taxon>Kickxellales</taxon>
        <taxon>Kickxellaceae</taxon>
        <taxon>Mycoemilia</taxon>
    </lineage>
</organism>
<dbReference type="Proteomes" id="UP001150538">
    <property type="component" value="Unassembled WGS sequence"/>
</dbReference>
<evidence type="ECO:0000256" key="1">
    <source>
        <dbReference type="SAM" id="MobiDB-lite"/>
    </source>
</evidence>
<sequence length="314" mass="35272">MPFTFPFGRSKSSSNNKNKYTDKRSSSDVEVRELRRQIDDLDINKGLPNQQLHSPLKVSNNAVNSTDISKFQPNPYDDYELKTPLVEEIREKYGEIRLTKSMTLVNITKSLKPTFYFGRDSKKEACAIKLSPDSGKLTIFVGALEENRVNLQDHFYCKSHTKKLCKTLHSLISIFDDGTQVEMIITAASNKDFSEKVIRLIENTIYELESGVAVNSTSDSDSVGWAGLSAKYTKSPFSGSSSPKAKMCPFCLVKVEKSDCLDIIMSSVADYKEKNPYHIQHSSLHSYNGKLGSRKSLNTNIVKVYVDNDVSDCD</sequence>
<evidence type="ECO:0000313" key="3">
    <source>
        <dbReference type="Proteomes" id="UP001150538"/>
    </source>
</evidence>
<dbReference type="AlphaFoldDB" id="A0A9W8A666"/>
<evidence type="ECO:0000313" key="2">
    <source>
        <dbReference type="EMBL" id="KAJ1919973.1"/>
    </source>
</evidence>
<protein>
    <submittedName>
        <fullName evidence="2">Uncharacterized protein</fullName>
    </submittedName>
</protein>